<keyword evidence="5" id="KW-1185">Reference proteome</keyword>
<evidence type="ECO:0000313" key="4">
    <source>
        <dbReference type="EMBL" id="MDE1472733.1"/>
    </source>
</evidence>
<dbReference type="NCBIfam" id="TIGR03033">
    <property type="entry name" value="phage_rel_nuc"/>
    <property type="match status" value="1"/>
</dbReference>
<evidence type="ECO:0000256" key="1">
    <source>
        <dbReference type="ARBA" id="ARBA00022801"/>
    </source>
</evidence>
<keyword evidence="1" id="KW-0378">Hydrolase</keyword>
<reference evidence="4 5" key="1">
    <citation type="submission" date="2023-02" db="EMBL/GenBank/DDBJ databases">
        <title>Comparative genome analysis of Eubacterium limosum species.</title>
        <authorList>
            <person name="Bak J.E."/>
        </authorList>
    </citation>
    <scope>NUCLEOTIDE SEQUENCE [LARGE SCALE GENOMIC DNA]</scope>
    <source>
        <strain evidence="4 5">KGMB01548</strain>
    </source>
</reference>
<dbReference type="Gene3D" id="3.90.320.10">
    <property type="match status" value="1"/>
</dbReference>
<dbReference type="EMBL" id="JAQSVD010000018">
    <property type="protein sequence ID" value="MDE1472733.1"/>
    <property type="molecule type" value="Genomic_DNA"/>
</dbReference>
<proteinExistence type="predicted"/>
<accession>A0ABT5UVL4</accession>
<dbReference type="PANTHER" id="PTHR46609:SF6">
    <property type="entry name" value="EXONUCLEASE, PHAGE-TYPE_RECB, C-TERMINAL DOMAIN-CONTAINING PROTEIN-RELATED"/>
    <property type="match status" value="1"/>
</dbReference>
<dbReference type="InterPro" id="IPR017482">
    <property type="entry name" value="Lambda-type_endonuclease"/>
</dbReference>
<dbReference type="Proteomes" id="UP001215087">
    <property type="component" value="Unassembled WGS sequence"/>
</dbReference>
<feature type="domain" description="YqaJ viral recombinase" evidence="3">
    <location>
        <begin position="7"/>
        <end position="140"/>
    </location>
</feature>
<keyword evidence="2" id="KW-0175">Coiled coil</keyword>
<dbReference type="Pfam" id="PF09588">
    <property type="entry name" value="YqaJ"/>
    <property type="match status" value="1"/>
</dbReference>
<gene>
    <name evidence="4" type="ORF">PTZ04_20950</name>
</gene>
<evidence type="ECO:0000256" key="2">
    <source>
        <dbReference type="SAM" id="Coils"/>
    </source>
</evidence>
<comment type="caution">
    <text evidence="4">The sequence shown here is derived from an EMBL/GenBank/DDBJ whole genome shotgun (WGS) entry which is preliminary data.</text>
</comment>
<dbReference type="InterPro" id="IPR011604">
    <property type="entry name" value="PDDEXK-like_dom_sf"/>
</dbReference>
<dbReference type="InterPro" id="IPR019080">
    <property type="entry name" value="YqaJ_viral_recombinase"/>
</dbReference>
<feature type="coiled-coil region" evidence="2">
    <location>
        <begin position="224"/>
        <end position="251"/>
    </location>
</feature>
<dbReference type="SUPFAM" id="SSF52980">
    <property type="entry name" value="Restriction endonuclease-like"/>
    <property type="match status" value="1"/>
</dbReference>
<dbReference type="InterPro" id="IPR011335">
    <property type="entry name" value="Restrct_endonuc-II-like"/>
</dbReference>
<name>A0ABT5UVL4_EUBLI</name>
<organism evidence="4 5">
    <name type="scientific">Eubacterium limosum</name>
    <dbReference type="NCBI Taxonomy" id="1736"/>
    <lineage>
        <taxon>Bacteria</taxon>
        <taxon>Bacillati</taxon>
        <taxon>Bacillota</taxon>
        <taxon>Clostridia</taxon>
        <taxon>Eubacteriales</taxon>
        <taxon>Eubacteriaceae</taxon>
        <taxon>Eubacterium</taxon>
    </lineage>
</organism>
<dbReference type="PANTHER" id="PTHR46609">
    <property type="entry name" value="EXONUCLEASE, PHAGE-TYPE/RECB, C-TERMINAL DOMAIN-CONTAINING PROTEIN"/>
    <property type="match status" value="1"/>
</dbReference>
<dbReference type="InterPro" id="IPR051703">
    <property type="entry name" value="NF-kappa-B_Signaling_Reg"/>
</dbReference>
<sequence>MTLTHEEWLKERQKGIGGSDAAAIIGLSPWATPYTVWADKTGRIPPKEDNEAMRQGRDLEQYVADRWMEATEKKCRRRTKILRNPDYPFAHANVDRWVVGENAGLECKTTSVMNLKKFKNGEYPETYYCQCVHYMAVTGARRWYLAVLILNQGFYTFVIKRDEEEIAALMEAERHFWQFVEKDTSPAVDGLKPTTEVLNTMYCLSQDNQAPMDLFGQESTIQAYLDTKSAIKALEQQKEQYEQMLKESLGENELGAAGAYLVKWKPQQRSTFQAKAFAKDHPEIDLSGYYKKSQFRKFEIKEES</sequence>
<evidence type="ECO:0000313" key="5">
    <source>
        <dbReference type="Proteomes" id="UP001215087"/>
    </source>
</evidence>
<dbReference type="RefSeq" id="WP_227206941.1">
    <property type="nucleotide sequence ID" value="NZ_JAJCLO010000006.1"/>
</dbReference>
<protein>
    <submittedName>
        <fullName evidence="4">YqaJ viral recombinase family protein</fullName>
    </submittedName>
</protein>
<evidence type="ECO:0000259" key="3">
    <source>
        <dbReference type="Pfam" id="PF09588"/>
    </source>
</evidence>